<reference evidence="7" key="1">
    <citation type="submission" date="2022-11" db="UniProtKB">
        <authorList>
            <consortium name="WormBaseParasite"/>
        </authorList>
    </citation>
    <scope>IDENTIFICATION</scope>
</reference>
<keyword evidence="3" id="KW-0675">Receptor</keyword>
<evidence type="ECO:0000256" key="2">
    <source>
        <dbReference type="ARBA" id="ARBA00023163"/>
    </source>
</evidence>
<feature type="region of interest" description="Disordered" evidence="4">
    <location>
        <begin position="80"/>
        <end position="129"/>
    </location>
</feature>
<dbReference type="WBParaSite" id="ACRNAN_Path_158.g568.t1">
    <property type="protein sequence ID" value="ACRNAN_Path_158.g568.t1"/>
    <property type="gene ID" value="ACRNAN_Path_158.g568"/>
</dbReference>
<feature type="compositionally biased region" description="Basic and acidic residues" evidence="4">
    <location>
        <begin position="80"/>
        <end position="89"/>
    </location>
</feature>
<keyword evidence="2" id="KW-0804">Transcription</keyword>
<dbReference type="Proteomes" id="UP000887540">
    <property type="component" value="Unplaced"/>
</dbReference>
<protein>
    <submittedName>
        <fullName evidence="7">NR LBD domain-containing protein</fullName>
    </submittedName>
</protein>
<organism evidence="6 7">
    <name type="scientific">Acrobeloides nanus</name>
    <dbReference type="NCBI Taxonomy" id="290746"/>
    <lineage>
        <taxon>Eukaryota</taxon>
        <taxon>Metazoa</taxon>
        <taxon>Ecdysozoa</taxon>
        <taxon>Nematoda</taxon>
        <taxon>Chromadorea</taxon>
        <taxon>Rhabditida</taxon>
        <taxon>Tylenchina</taxon>
        <taxon>Cephalobomorpha</taxon>
        <taxon>Cephaloboidea</taxon>
        <taxon>Cephalobidae</taxon>
        <taxon>Acrobeloides</taxon>
    </lineage>
</organism>
<evidence type="ECO:0000256" key="1">
    <source>
        <dbReference type="ARBA" id="ARBA00023015"/>
    </source>
</evidence>
<keyword evidence="1" id="KW-0805">Transcription regulation</keyword>
<name>A0A914C2H5_9BILA</name>
<evidence type="ECO:0000256" key="4">
    <source>
        <dbReference type="SAM" id="MobiDB-lite"/>
    </source>
</evidence>
<evidence type="ECO:0000313" key="6">
    <source>
        <dbReference type="Proteomes" id="UP000887540"/>
    </source>
</evidence>
<dbReference type="Pfam" id="PF00104">
    <property type="entry name" value="Hormone_recep"/>
    <property type="match status" value="1"/>
</dbReference>
<accession>A0A914C2H5</accession>
<dbReference type="InterPro" id="IPR051152">
    <property type="entry name" value="C.elegans_Orphan_NR"/>
</dbReference>
<proteinExistence type="predicted"/>
<evidence type="ECO:0000313" key="7">
    <source>
        <dbReference type="WBParaSite" id="ACRNAN_Path_158.g568.t1"/>
    </source>
</evidence>
<dbReference type="AlphaFoldDB" id="A0A914C2H5"/>
<dbReference type="PANTHER" id="PTHR45680">
    <property type="entry name" value="NUCLEAR HORMONE RECEPTOR FAMILY"/>
    <property type="match status" value="1"/>
</dbReference>
<dbReference type="InterPro" id="IPR000536">
    <property type="entry name" value="Nucl_hrmn_rcpt_lig-bd"/>
</dbReference>
<feature type="domain" description="NR LBD" evidence="5">
    <location>
        <begin position="2"/>
        <end position="63"/>
    </location>
</feature>
<evidence type="ECO:0000256" key="3">
    <source>
        <dbReference type="ARBA" id="ARBA00023170"/>
    </source>
</evidence>
<dbReference type="PANTHER" id="PTHR45680:SF29">
    <property type="entry name" value="NUCLEAR HORMONE RECEPTOR FAMILY"/>
    <property type="match status" value="1"/>
</dbReference>
<sequence length="129" mass="14879">MVFMLGYIMCNHQDIPELSPDAIKVSDDLSHQISNEMHRYYTYEMKQPIYSNRLVQIIKIIDAAKISTRSAFVRNLEAPSRRKEIRQQERAIPSVARRMESHSSGHSQRPCGVNATKNEGCYQGQRIPD</sequence>
<evidence type="ECO:0000259" key="5">
    <source>
        <dbReference type="Pfam" id="PF00104"/>
    </source>
</evidence>
<keyword evidence="6" id="KW-1185">Reference proteome</keyword>